<dbReference type="EMBL" id="MU266586">
    <property type="protein sequence ID" value="KAH7920354.1"/>
    <property type="molecule type" value="Genomic_DNA"/>
</dbReference>
<accession>A0ACB8B472</accession>
<evidence type="ECO:0000313" key="1">
    <source>
        <dbReference type="EMBL" id="KAH7920354.1"/>
    </source>
</evidence>
<organism evidence="1 2">
    <name type="scientific">Leucogyrophana mollusca</name>
    <dbReference type="NCBI Taxonomy" id="85980"/>
    <lineage>
        <taxon>Eukaryota</taxon>
        <taxon>Fungi</taxon>
        <taxon>Dikarya</taxon>
        <taxon>Basidiomycota</taxon>
        <taxon>Agaricomycotina</taxon>
        <taxon>Agaricomycetes</taxon>
        <taxon>Agaricomycetidae</taxon>
        <taxon>Boletales</taxon>
        <taxon>Boletales incertae sedis</taxon>
        <taxon>Leucogyrophana</taxon>
    </lineage>
</organism>
<sequence length="185" mass="19923">MPFLVLSPISRPVDEIDEALDGNIINSLQAFSQKSVLHWLEAAGLLGTRLYPPPDAMSLLNDVELVVLVFFKPISQSALPRLPDCSAVNASNDPDSTFKFMIDPRDEWDNRRSSVPPNTSVYSLVFSPDGYTIASASDDHGIQLWNLTAGINIANSISSRKPSCAVCFSPSGTNIAAAFEGGPVL</sequence>
<dbReference type="Proteomes" id="UP000790709">
    <property type="component" value="Unassembled WGS sequence"/>
</dbReference>
<gene>
    <name evidence="1" type="ORF">BV22DRAFT_1133146</name>
</gene>
<name>A0ACB8B472_9AGAM</name>
<reference evidence="1" key="1">
    <citation type="journal article" date="2021" name="New Phytol.">
        <title>Evolutionary innovations through gain and loss of genes in the ectomycorrhizal Boletales.</title>
        <authorList>
            <person name="Wu G."/>
            <person name="Miyauchi S."/>
            <person name="Morin E."/>
            <person name="Kuo A."/>
            <person name="Drula E."/>
            <person name="Varga T."/>
            <person name="Kohler A."/>
            <person name="Feng B."/>
            <person name="Cao Y."/>
            <person name="Lipzen A."/>
            <person name="Daum C."/>
            <person name="Hundley H."/>
            <person name="Pangilinan J."/>
            <person name="Johnson J."/>
            <person name="Barry K."/>
            <person name="LaButti K."/>
            <person name="Ng V."/>
            <person name="Ahrendt S."/>
            <person name="Min B."/>
            <person name="Choi I.G."/>
            <person name="Park H."/>
            <person name="Plett J.M."/>
            <person name="Magnuson J."/>
            <person name="Spatafora J.W."/>
            <person name="Nagy L.G."/>
            <person name="Henrissat B."/>
            <person name="Grigoriev I.V."/>
            <person name="Yang Z.L."/>
            <person name="Xu J."/>
            <person name="Martin F.M."/>
        </authorList>
    </citation>
    <scope>NUCLEOTIDE SEQUENCE</scope>
    <source>
        <strain evidence="1">KUC20120723A-06</strain>
    </source>
</reference>
<evidence type="ECO:0000313" key="2">
    <source>
        <dbReference type="Proteomes" id="UP000790709"/>
    </source>
</evidence>
<keyword evidence="2" id="KW-1185">Reference proteome</keyword>
<protein>
    <submittedName>
        <fullName evidence="1">Uncharacterized protein</fullName>
    </submittedName>
</protein>
<comment type="caution">
    <text evidence="1">The sequence shown here is derived from an EMBL/GenBank/DDBJ whole genome shotgun (WGS) entry which is preliminary data.</text>
</comment>
<proteinExistence type="predicted"/>